<sequence>MRKERLEELMREDAIGGHGREEGALPAEDEVASRAAYAYVRDVLSALVEEVRACSADSRLVVPAPPDSAEVEIEDMPSSPGAQPVDPPVVSCSTPPETEAIAAYPIADDGSGAKDDPPALAAHAVVRFSATPEPGWEESVCELFSAGRANFAVAVARIPDASDASLCDVPVEPTPSLALVADSVDVSVSIEVVSMDVPCSDMRVMRGKKRAYLYSANVMTDSYARWSFLANEGDDVVTFVECVREESRVYPRPMRATSLENEPFLFSGEHVAELFSQVRSLETCSDIACVEASNGDVYYHSTTHLSPRRAQRLAEYTSVLRFEKP</sequence>
<reference evidence="2 3" key="1">
    <citation type="journal article" date="2018" name="Int. J. Syst. Evol. Microbiol.">
        <title>Rubneribacter badeniensis gen. nov., sp. nov. and Enteroscipio rubneri gen. nov., sp. nov., new members of the Eggerthellaceae isolated from human faeces.</title>
        <authorList>
            <person name="Danylec N."/>
            <person name="Gobl A."/>
            <person name="Stoll D.A."/>
            <person name="Hetzer B."/>
            <person name="Kulling S.E."/>
            <person name="Huch M."/>
        </authorList>
    </citation>
    <scope>NUCLEOTIDE SEQUENCE [LARGE SCALE GENOMIC DNA]</scope>
    <source>
        <strain evidence="2 3">ResAG-85</strain>
    </source>
</reference>
<feature type="region of interest" description="Disordered" evidence="1">
    <location>
        <begin position="1"/>
        <end position="27"/>
    </location>
</feature>
<evidence type="ECO:0000313" key="2">
    <source>
        <dbReference type="EMBL" id="PNV65410.1"/>
    </source>
</evidence>
<feature type="region of interest" description="Disordered" evidence="1">
    <location>
        <begin position="70"/>
        <end position="89"/>
    </location>
</feature>
<dbReference type="EMBL" id="PPEL01000032">
    <property type="protein sequence ID" value="PNV65410.1"/>
    <property type="molecule type" value="Genomic_DNA"/>
</dbReference>
<comment type="caution">
    <text evidence="2">The sequence shown here is derived from an EMBL/GenBank/DDBJ whole genome shotgun (WGS) entry which is preliminary data.</text>
</comment>
<protein>
    <submittedName>
        <fullName evidence="2">Uncharacterized protein</fullName>
    </submittedName>
</protein>
<keyword evidence="3" id="KW-1185">Reference proteome</keyword>
<evidence type="ECO:0000313" key="3">
    <source>
        <dbReference type="Proteomes" id="UP000236488"/>
    </source>
</evidence>
<evidence type="ECO:0000256" key="1">
    <source>
        <dbReference type="SAM" id="MobiDB-lite"/>
    </source>
</evidence>
<accession>A0A2K2U5E1</accession>
<feature type="compositionally biased region" description="Basic and acidic residues" evidence="1">
    <location>
        <begin position="1"/>
        <end position="23"/>
    </location>
</feature>
<dbReference type="Proteomes" id="UP000236488">
    <property type="component" value="Unassembled WGS sequence"/>
</dbReference>
<proteinExistence type="predicted"/>
<dbReference type="AlphaFoldDB" id="A0A2K2U5E1"/>
<gene>
    <name evidence="2" type="ORF">C2L80_06755</name>
</gene>
<dbReference type="RefSeq" id="WP_103262898.1">
    <property type="nucleotide sequence ID" value="NZ_PPEL01000032.1"/>
</dbReference>
<organism evidence="2 3">
    <name type="scientific">Rubneribacter badeniensis</name>
    <dbReference type="NCBI Taxonomy" id="2070688"/>
    <lineage>
        <taxon>Bacteria</taxon>
        <taxon>Bacillati</taxon>
        <taxon>Actinomycetota</taxon>
        <taxon>Coriobacteriia</taxon>
        <taxon>Eggerthellales</taxon>
        <taxon>Eggerthellaceae</taxon>
        <taxon>Rubneribacter</taxon>
    </lineage>
</organism>
<name>A0A2K2U5E1_9ACTN</name>